<dbReference type="GO" id="GO:0003677">
    <property type="term" value="F:DNA binding"/>
    <property type="evidence" value="ECO:0007669"/>
    <property type="project" value="UniProtKB-KW"/>
</dbReference>
<dbReference type="InterPro" id="IPR005650">
    <property type="entry name" value="BlaI_family"/>
</dbReference>
<protein>
    <submittedName>
        <fullName evidence="5">CopY/TcrY family copper transport repressor</fullName>
    </submittedName>
</protein>
<dbReference type="NCBIfam" id="TIGR02698">
    <property type="entry name" value="CopY_TcrY"/>
    <property type="match status" value="1"/>
</dbReference>
<organism evidence="5 6">
    <name type="scientific">Lactobacillus equicursoris</name>
    <dbReference type="NCBI Taxonomy" id="420645"/>
    <lineage>
        <taxon>Bacteria</taxon>
        <taxon>Bacillati</taxon>
        <taxon>Bacillota</taxon>
        <taxon>Bacilli</taxon>
        <taxon>Lactobacillales</taxon>
        <taxon>Lactobacillaceae</taxon>
        <taxon>Lactobacillus</taxon>
    </lineage>
</organism>
<keyword evidence="2" id="KW-0805">Transcription regulation</keyword>
<name>A0A844FM37_9LACO</name>
<dbReference type="Pfam" id="PF03965">
    <property type="entry name" value="Penicillinase_R"/>
    <property type="match status" value="1"/>
</dbReference>
<evidence type="ECO:0000256" key="3">
    <source>
        <dbReference type="ARBA" id="ARBA00023125"/>
    </source>
</evidence>
<dbReference type="Proteomes" id="UP000452141">
    <property type="component" value="Unassembled WGS sequence"/>
</dbReference>
<dbReference type="Gene3D" id="1.10.10.10">
    <property type="entry name" value="Winged helix-like DNA-binding domain superfamily/Winged helix DNA-binding domain"/>
    <property type="match status" value="1"/>
</dbReference>
<evidence type="ECO:0000313" key="6">
    <source>
        <dbReference type="Proteomes" id="UP000452141"/>
    </source>
</evidence>
<evidence type="ECO:0000256" key="2">
    <source>
        <dbReference type="ARBA" id="ARBA00023015"/>
    </source>
</evidence>
<keyword evidence="4" id="KW-0804">Transcription</keyword>
<dbReference type="InterPro" id="IPR036390">
    <property type="entry name" value="WH_DNA-bd_sf"/>
</dbReference>
<dbReference type="PIRSF" id="PIRSF019455">
    <property type="entry name" value="CopR_AtkY"/>
    <property type="match status" value="1"/>
</dbReference>
<proteinExistence type="inferred from homology"/>
<comment type="similarity">
    <text evidence="1">Belongs to the BlaI transcriptional regulatory family.</text>
</comment>
<dbReference type="RefSeq" id="WP_008461758.1">
    <property type="nucleotide sequence ID" value="NZ_VUMW01000005.1"/>
</dbReference>
<accession>A0A844FM37</accession>
<evidence type="ECO:0000256" key="4">
    <source>
        <dbReference type="ARBA" id="ARBA00023163"/>
    </source>
</evidence>
<sequence length="152" mass="17199">MSEKDCQISSSEWQAMRIVWSLGEVTSSQVVDQLQQKYGWSASTTKTLLRRLVEKGYLEVARTGHRFSYKAQLSEEEGMYQNLKAELSAMCDMHKGAVLLRLIDEIPLSQEDIDLLVAKLEEKKQTAPEAVPCNCLAACHPVMEEMTMKAEK</sequence>
<evidence type="ECO:0000256" key="1">
    <source>
        <dbReference type="ARBA" id="ARBA00011046"/>
    </source>
</evidence>
<dbReference type="AlphaFoldDB" id="A0A844FM37"/>
<dbReference type="SUPFAM" id="SSF46785">
    <property type="entry name" value="Winged helix' DNA-binding domain"/>
    <property type="match status" value="1"/>
</dbReference>
<evidence type="ECO:0000313" key="5">
    <source>
        <dbReference type="EMBL" id="MST79399.1"/>
    </source>
</evidence>
<gene>
    <name evidence="5" type="ORF">FYJ61_02655</name>
</gene>
<dbReference type="InterPro" id="IPR036388">
    <property type="entry name" value="WH-like_DNA-bd_sf"/>
</dbReference>
<dbReference type="InterPro" id="IPR014071">
    <property type="entry name" value="Cu_transp_CopY/TcrY"/>
</dbReference>
<keyword evidence="3" id="KW-0238">DNA-binding</keyword>
<dbReference type="EMBL" id="VUMW01000005">
    <property type="protein sequence ID" value="MST79399.1"/>
    <property type="molecule type" value="Genomic_DNA"/>
</dbReference>
<reference evidence="5 6" key="1">
    <citation type="submission" date="2019-08" db="EMBL/GenBank/DDBJ databases">
        <title>In-depth cultivation of the pig gut microbiome towards novel bacterial diversity and tailored functional studies.</title>
        <authorList>
            <person name="Wylensek D."/>
            <person name="Hitch T.C.A."/>
            <person name="Clavel T."/>
        </authorList>
    </citation>
    <scope>NUCLEOTIDE SEQUENCE [LARGE SCALE GENOMIC DNA]</scope>
    <source>
        <strain evidence="5 6">WCA-470BD-2E</strain>
    </source>
</reference>
<dbReference type="GO" id="GO:0045892">
    <property type="term" value="P:negative regulation of DNA-templated transcription"/>
    <property type="evidence" value="ECO:0007669"/>
    <property type="project" value="InterPro"/>
</dbReference>
<comment type="caution">
    <text evidence="5">The sequence shown here is derived from an EMBL/GenBank/DDBJ whole genome shotgun (WGS) entry which is preliminary data.</text>
</comment>